<dbReference type="Pfam" id="PF18803">
    <property type="entry name" value="CxC2"/>
    <property type="match status" value="2"/>
</dbReference>
<feature type="domain" description="CxC2-like cysteine cluster KDZ transposase-associated" evidence="2">
    <location>
        <begin position="192"/>
        <end position="227"/>
    </location>
</feature>
<protein>
    <recommendedName>
        <fullName evidence="2">CxC2-like cysteine cluster KDZ transposase-associated domain-containing protein</fullName>
    </recommendedName>
</protein>
<name>A0A9P6D0Z2_PLEER</name>
<dbReference type="InterPro" id="IPR041457">
    <property type="entry name" value="CxC2_KDZ-assoc"/>
</dbReference>
<dbReference type="PANTHER" id="PTHR33104:SF2">
    <property type="entry name" value="CXC3 LIKE CYSTEINE CLUSTER DOMAIN-CONTAINING PROTEIN"/>
    <property type="match status" value="1"/>
</dbReference>
<evidence type="ECO:0000313" key="3">
    <source>
        <dbReference type="EMBL" id="KAF9486877.1"/>
    </source>
</evidence>
<gene>
    <name evidence="3" type="ORF">BDN71DRAFT_1405547</name>
</gene>
<evidence type="ECO:0000313" key="4">
    <source>
        <dbReference type="Proteomes" id="UP000807025"/>
    </source>
</evidence>
<dbReference type="Proteomes" id="UP000807025">
    <property type="component" value="Unassembled WGS sequence"/>
</dbReference>
<dbReference type="OrthoDB" id="2804062at2759"/>
<keyword evidence="4" id="KW-1185">Reference proteome</keyword>
<dbReference type="AlphaFoldDB" id="A0A9P6D0Z2"/>
<proteinExistence type="predicted"/>
<dbReference type="Pfam" id="PF18758">
    <property type="entry name" value="KDZ"/>
    <property type="match status" value="1"/>
</dbReference>
<comment type="caution">
    <text evidence="3">The sequence shown here is derived from an EMBL/GenBank/DDBJ whole genome shotgun (WGS) entry which is preliminary data.</text>
</comment>
<feature type="compositionally biased region" description="Basic residues" evidence="1">
    <location>
        <begin position="1"/>
        <end position="13"/>
    </location>
</feature>
<sequence length="594" mass="68037">MFFPKKRGRKRKLEVHDAVQEEAASRDVGHSRVGQVSVNRRRYIETPPSPQKQGKQSRTYEEIQDWTPSAAYDSENVEALDTAAAEYVDVDAMSKVKRRYKSDQPFLNWIPHLQEFVTEAMRREGRGDAAAEEHCPTCKESGRSPCGNPQFRCEDCFRYILECAECCILRHRRLPLHHVERWTGTHFQRTTLKELGLRVQLGHLDLECVHPERGAKVFTVLHTNGIHILLRAGWYPATTDYPESCASLDLLNSFHILTLTGKISHWEYYRYLEHMSDNLDVDVPKTRYHAFRRMMRQYRSERLYKRAGRGNIKNGVATTAPQGLAVQCLACPQPDINLPVDWEFVDPSKQYLYMLIVALDANFRLKNRMKSNEVVDPGLHTGRAYFVEQEPYMEHLRQYSTQVETSTCSGFRTLAAAETKFSAGMRYTGVGMCVCARHELVRPNGVGNLQKGEKYCNMDYILLSALNSPKVQRLFISYDIACQYKVKFNARMNMLPQKMHIPLDTQIDWGIPKCHCPAHKLECQIPHSMNLKPGVGRTDGEGIERDWAAINPVANSTKEMGPGARHDTLDDHWGHHNWRKTTAFGKASRVPGLA</sequence>
<organism evidence="3 4">
    <name type="scientific">Pleurotus eryngii</name>
    <name type="common">Boletus of the steppes</name>
    <dbReference type="NCBI Taxonomy" id="5323"/>
    <lineage>
        <taxon>Eukaryota</taxon>
        <taxon>Fungi</taxon>
        <taxon>Dikarya</taxon>
        <taxon>Basidiomycota</taxon>
        <taxon>Agaricomycotina</taxon>
        <taxon>Agaricomycetes</taxon>
        <taxon>Agaricomycetidae</taxon>
        <taxon>Agaricales</taxon>
        <taxon>Pleurotineae</taxon>
        <taxon>Pleurotaceae</taxon>
        <taxon>Pleurotus</taxon>
    </lineage>
</organism>
<dbReference type="InterPro" id="IPR040521">
    <property type="entry name" value="KDZ"/>
</dbReference>
<feature type="region of interest" description="Disordered" evidence="1">
    <location>
        <begin position="1"/>
        <end position="61"/>
    </location>
</feature>
<accession>A0A9P6D0Z2</accession>
<evidence type="ECO:0000259" key="2">
    <source>
        <dbReference type="Pfam" id="PF18803"/>
    </source>
</evidence>
<feature type="domain" description="CxC2-like cysteine cluster KDZ transposase-associated" evidence="2">
    <location>
        <begin position="229"/>
        <end position="279"/>
    </location>
</feature>
<feature type="compositionally biased region" description="Basic and acidic residues" evidence="1">
    <location>
        <begin position="14"/>
        <end position="30"/>
    </location>
</feature>
<evidence type="ECO:0000256" key="1">
    <source>
        <dbReference type="SAM" id="MobiDB-lite"/>
    </source>
</evidence>
<dbReference type="EMBL" id="MU154872">
    <property type="protein sequence ID" value="KAF9486877.1"/>
    <property type="molecule type" value="Genomic_DNA"/>
</dbReference>
<dbReference type="PANTHER" id="PTHR33104">
    <property type="entry name" value="SI:DKEY-29D5.2"/>
    <property type="match status" value="1"/>
</dbReference>
<reference evidence="3" key="1">
    <citation type="submission" date="2020-11" db="EMBL/GenBank/DDBJ databases">
        <authorList>
            <consortium name="DOE Joint Genome Institute"/>
            <person name="Ahrendt S."/>
            <person name="Riley R."/>
            <person name="Andreopoulos W."/>
            <person name="Labutti K."/>
            <person name="Pangilinan J."/>
            <person name="Ruiz-Duenas F.J."/>
            <person name="Barrasa J.M."/>
            <person name="Sanchez-Garcia M."/>
            <person name="Camarero S."/>
            <person name="Miyauchi S."/>
            <person name="Serrano A."/>
            <person name="Linde D."/>
            <person name="Babiker R."/>
            <person name="Drula E."/>
            <person name="Ayuso-Fernandez I."/>
            <person name="Pacheco R."/>
            <person name="Padilla G."/>
            <person name="Ferreira P."/>
            <person name="Barriuso J."/>
            <person name="Kellner H."/>
            <person name="Castanera R."/>
            <person name="Alfaro M."/>
            <person name="Ramirez L."/>
            <person name="Pisabarro A.G."/>
            <person name="Kuo A."/>
            <person name="Tritt A."/>
            <person name="Lipzen A."/>
            <person name="He G."/>
            <person name="Yan M."/>
            <person name="Ng V."/>
            <person name="Cullen D."/>
            <person name="Martin F."/>
            <person name="Rosso M.-N."/>
            <person name="Henrissat B."/>
            <person name="Hibbett D."/>
            <person name="Martinez A.T."/>
            <person name="Grigoriev I.V."/>
        </authorList>
    </citation>
    <scope>NUCLEOTIDE SEQUENCE</scope>
    <source>
        <strain evidence="3">ATCC 90797</strain>
    </source>
</reference>